<dbReference type="CDD" id="cd11041">
    <property type="entry name" value="CYP503A1-like"/>
    <property type="match status" value="1"/>
</dbReference>
<dbReference type="PROSITE" id="PS01360">
    <property type="entry name" value="ZF_MYND_1"/>
    <property type="match status" value="1"/>
</dbReference>
<gene>
    <name evidence="13" type="ORF">QBC37DRAFT_404464</name>
</gene>
<keyword evidence="4 10" id="KW-0479">Metal-binding</keyword>
<comment type="cofactor">
    <cofactor evidence="1 10">
        <name>heme</name>
        <dbReference type="ChEBI" id="CHEBI:30413"/>
    </cofactor>
</comment>
<dbReference type="GO" id="GO:0004497">
    <property type="term" value="F:monooxygenase activity"/>
    <property type="evidence" value="ECO:0007669"/>
    <property type="project" value="UniProtKB-KW"/>
</dbReference>
<keyword evidence="5 11" id="KW-0863">Zinc-finger</keyword>
<evidence type="ECO:0000256" key="5">
    <source>
        <dbReference type="ARBA" id="ARBA00022771"/>
    </source>
</evidence>
<dbReference type="SUPFAM" id="SSF144232">
    <property type="entry name" value="HIT/MYND zinc finger-like"/>
    <property type="match status" value="1"/>
</dbReference>
<dbReference type="GO" id="GO:0016705">
    <property type="term" value="F:oxidoreductase activity, acting on paired donors, with incorporation or reduction of molecular oxygen"/>
    <property type="evidence" value="ECO:0007669"/>
    <property type="project" value="InterPro"/>
</dbReference>
<dbReference type="AlphaFoldDB" id="A0AAN6XZ18"/>
<keyword evidence="3 10" id="KW-0349">Heme</keyword>
<dbReference type="InterPro" id="IPR002403">
    <property type="entry name" value="Cyt_P450_E_grp-IV"/>
</dbReference>
<dbReference type="Proteomes" id="UP001301769">
    <property type="component" value="Unassembled WGS sequence"/>
</dbReference>
<name>A0AAN6XZ18_9PEZI</name>
<dbReference type="Gene3D" id="1.10.630.10">
    <property type="entry name" value="Cytochrome P450"/>
    <property type="match status" value="1"/>
</dbReference>
<evidence type="ECO:0000256" key="7">
    <source>
        <dbReference type="ARBA" id="ARBA00023002"/>
    </source>
</evidence>
<dbReference type="GO" id="GO:0005506">
    <property type="term" value="F:iron ion binding"/>
    <property type="evidence" value="ECO:0007669"/>
    <property type="project" value="InterPro"/>
</dbReference>
<dbReference type="SUPFAM" id="SSF48264">
    <property type="entry name" value="Cytochrome P450"/>
    <property type="match status" value="1"/>
</dbReference>
<dbReference type="PANTHER" id="PTHR46206:SF2">
    <property type="entry name" value="CYTOCHROME P450 MONOOXYGENASE AUSG-RELATED"/>
    <property type="match status" value="1"/>
</dbReference>
<reference evidence="13" key="2">
    <citation type="submission" date="2023-05" db="EMBL/GenBank/DDBJ databases">
        <authorList>
            <consortium name="Lawrence Berkeley National Laboratory"/>
            <person name="Steindorff A."/>
            <person name="Hensen N."/>
            <person name="Bonometti L."/>
            <person name="Westerberg I."/>
            <person name="Brannstrom I.O."/>
            <person name="Guillou S."/>
            <person name="Cros-Aarteil S."/>
            <person name="Calhoun S."/>
            <person name="Haridas S."/>
            <person name="Kuo A."/>
            <person name="Mondo S."/>
            <person name="Pangilinan J."/>
            <person name="Riley R."/>
            <person name="Labutti K."/>
            <person name="Andreopoulos B."/>
            <person name="Lipzen A."/>
            <person name="Chen C."/>
            <person name="Yanf M."/>
            <person name="Daum C."/>
            <person name="Ng V."/>
            <person name="Clum A."/>
            <person name="Ohm R."/>
            <person name="Martin F."/>
            <person name="Silar P."/>
            <person name="Natvig D."/>
            <person name="Lalanne C."/>
            <person name="Gautier V."/>
            <person name="Ament-Velasquez S.L."/>
            <person name="Kruys A."/>
            <person name="Hutchinson M.I."/>
            <person name="Powell A.J."/>
            <person name="Barry K."/>
            <person name="Miller A.N."/>
            <person name="Grigoriev I.V."/>
            <person name="Debuchy R."/>
            <person name="Gladieux P."/>
            <person name="Thoren M.H."/>
            <person name="Johannesson H."/>
        </authorList>
    </citation>
    <scope>NUCLEOTIDE SEQUENCE</scope>
    <source>
        <strain evidence="13">PSN293</strain>
    </source>
</reference>
<comment type="similarity">
    <text evidence="2">Belongs to the cytochrome P450 family.</text>
</comment>
<proteinExistence type="inferred from homology"/>
<evidence type="ECO:0000313" key="13">
    <source>
        <dbReference type="EMBL" id="KAK4209280.1"/>
    </source>
</evidence>
<organism evidence="13 14">
    <name type="scientific">Rhypophila decipiens</name>
    <dbReference type="NCBI Taxonomy" id="261697"/>
    <lineage>
        <taxon>Eukaryota</taxon>
        <taxon>Fungi</taxon>
        <taxon>Dikarya</taxon>
        <taxon>Ascomycota</taxon>
        <taxon>Pezizomycotina</taxon>
        <taxon>Sordariomycetes</taxon>
        <taxon>Sordariomycetidae</taxon>
        <taxon>Sordariales</taxon>
        <taxon>Naviculisporaceae</taxon>
        <taxon>Rhypophila</taxon>
    </lineage>
</organism>
<evidence type="ECO:0000256" key="8">
    <source>
        <dbReference type="ARBA" id="ARBA00023004"/>
    </source>
</evidence>
<dbReference type="InterPro" id="IPR001128">
    <property type="entry name" value="Cyt_P450"/>
</dbReference>
<sequence>MTINQIVCDFRIWTTLAIIAGIYFLRPRSPPFPLLNTFPNDFRGRKARSALHQHAGKIISDGLARLNSPFCVKVPYGVKIILPHTLAGWVKANKDLDHKELVKKDFFAGFPGFEAQTVLHSADEALKTVIRSKMCQNASTIATMSLSIARGLDSLWGNADSWHTIDWYKDTTGVIARGSSSVFVGPEKCDDPEWLDLVQNYWFLPNPTTCRKLVTRARIIMNQVTAQRQEEALKAKLEGRECSQFNDALSWTQAAGVKGEAGDIQLSLAMAGLFTTSEAFRQILVEIATHPDIVPALRKEVTEQVTTHGATISALTNMVLLDSVMKEAQILSSPKVALERIALNDTTLPDGNIIPRGSHIMVESMNLWDPAVYPKPYEFDGYRFLRRREAGDTSSQFVQSSADYHVFGGGRHICPGRFFANNILKLALSHILLKYDIRLQDGCGADVLPMGFYTMVNPMRQHSSSFHIFLHETSTFLNIIHNTTSPTQNKNTMSSCTACGKSPPEVSLKKCAKCNVTPYCSRDCQKDDWKAHKKLCGKGPPPLDTHVSNPFTRLGDGTWLHDRPEKDVFTLLIDAYRLRVDDEYKFDGIASPDSLYSGGDPVIGFQRFLDSVEHKTGLLPSWWTAETREECLNIGKSGDAYANVHQKVDKAGINQHYGDDKFAMQLRMFAEAVYGRGPGGTNGTAMREMLAAAEVGEGPRHMSLLDASRLR</sequence>
<keyword evidence="6" id="KW-0862">Zinc</keyword>
<evidence type="ECO:0000256" key="11">
    <source>
        <dbReference type="PROSITE-ProRule" id="PRU00134"/>
    </source>
</evidence>
<dbReference type="Gene3D" id="6.10.140.2220">
    <property type="match status" value="1"/>
</dbReference>
<evidence type="ECO:0000256" key="4">
    <source>
        <dbReference type="ARBA" id="ARBA00022723"/>
    </source>
</evidence>
<keyword evidence="14" id="KW-1185">Reference proteome</keyword>
<dbReference type="Pfam" id="PF00067">
    <property type="entry name" value="p450"/>
    <property type="match status" value="1"/>
</dbReference>
<accession>A0AAN6XZ18</accession>
<dbReference type="InterPro" id="IPR017972">
    <property type="entry name" value="Cyt_P450_CS"/>
</dbReference>
<reference evidence="13" key="1">
    <citation type="journal article" date="2023" name="Mol. Phylogenet. Evol.">
        <title>Genome-scale phylogeny and comparative genomics of the fungal order Sordariales.</title>
        <authorList>
            <person name="Hensen N."/>
            <person name="Bonometti L."/>
            <person name="Westerberg I."/>
            <person name="Brannstrom I.O."/>
            <person name="Guillou S."/>
            <person name="Cros-Aarteil S."/>
            <person name="Calhoun S."/>
            <person name="Haridas S."/>
            <person name="Kuo A."/>
            <person name="Mondo S."/>
            <person name="Pangilinan J."/>
            <person name="Riley R."/>
            <person name="LaButti K."/>
            <person name="Andreopoulos B."/>
            <person name="Lipzen A."/>
            <person name="Chen C."/>
            <person name="Yan M."/>
            <person name="Daum C."/>
            <person name="Ng V."/>
            <person name="Clum A."/>
            <person name="Steindorff A."/>
            <person name="Ohm R.A."/>
            <person name="Martin F."/>
            <person name="Silar P."/>
            <person name="Natvig D.O."/>
            <person name="Lalanne C."/>
            <person name="Gautier V."/>
            <person name="Ament-Velasquez S.L."/>
            <person name="Kruys A."/>
            <person name="Hutchinson M.I."/>
            <person name="Powell A.J."/>
            <person name="Barry K."/>
            <person name="Miller A.N."/>
            <person name="Grigoriev I.V."/>
            <person name="Debuchy R."/>
            <person name="Gladieux P."/>
            <person name="Hiltunen Thoren M."/>
            <person name="Johannesson H."/>
        </authorList>
    </citation>
    <scope>NUCLEOTIDE SEQUENCE</scope>
    <source>
        <strain evidence="13">PSN293</strain>
    </source>
</reference>
<dbReference type="GO" id="GO:0008270">
    <property type="term" value="F:zinc ion binding"/>
    <property type="evidence" value="ECO:0007669"/>
    <property type="project" value="UniProtKB-KW"/>
</dbReference>
<dbReference type="InterPro" id="IPR036396">
    <property type="entry name" value="Cyt_P450_sf"/>
</dbReference>
<dbReference type="PANTHER" id="PTHR46206">
    <property type="entry name" value="CYTOCHROME P450"/>
    <property type="match status" value="1"/>
</dbReference>
<dbReference type="PROSITE" id="PS00086">
    <property type="entry name" value="CYTOCHROME_P450"/>
    <property type="match status" value="1"/>
</dbReference>
<evidence type="ECO:0000256" key="1">
    <source>
        <dbReference type="ARBA" id="ARBA00001971"/>
    </source>
</evidence>
<keyword evidence="8 10" id="KW-0408">Iron</keyword>
<dbReference type="PRINTS" id="PR00465">
    <property type="entry name" value="EP450IV"/>
</dbReference>
<comment type="caution">
    <text evidence="13">The sequence shown here is derived from an EMBL/GenBank/DDBJ whole genome shotgun (WGS) entry which is preliminary data.</text>
</comment>
<dbReference type="PROSITE" id="PS50865">
    <property type="entry name" value="ZF_MYND_2"/>
    <property type="match status" value="1"/>
</dbReference>
<feature type="binding site" description="axial binding residue" evidence="10">
    <location>
        <position position="414"/>
    </location>
    <ligand>
        <name>heme</name>
        <dbReference type="ChEBI" id="CHEBI:30413"/>
    </ligand>
    <ligandPart>
        <name>Fe</name>
        <dbReference type="ChEBI" id="CHEBI:18248"/>
    </ligandPart>
</feature>
<evidence type="ECO:0000256" key="10">
    <source>
        <dbReference type="PIRSR" id="PIRSR602403-1"/>
    </source>
</evidence>
<evidence type="ECO:0000259" key="12">
    <source>
        <dbReference type="PROSITE" id="PS50865"/>
    </source>
</evidence>
<keyword evidence="9" id="KW-0503">Monooxygenase</keyword>
<evidence type="ECO:0000256" key="9">
    <source>
        <dbReference type="ARBA" id="ARBA00023033"/>
    </source>
</evidence>
<evidence type="ECO:0000256" key="2">
    <source>
        <dbReference type="ARBA" id="ARBA00010617"/>
    </source>
</evidence>
<dbReference type="Pfam" id="PF01753">
    <property type="entry name" value="zf-MYND"/>
    <property type="match status" value="1"/>
</dbReference>
<evidence type="ECO:0000256" key="6">
    <source>
        <dbReference type="ARBA" id="ARBA00022833"/>
    </source>
</evidence>
<protein>
    <submittedName>
        <fullName evidence="13">Cytochrome P450</fullName>
    </submittedName>
</protein>
<evidence type="ECO:0000256" key="3">
    <source>
        <dbReference type="ARBA" id="ARBA00022617"/>
    </source>
</evidence>
<dbReference type="EMBL" id="MU858210">
    <property type="protein sequence ID" value="KAK4209280.1"/>
    <property type="molecule type" value="Genomic_DNA"/>
</dbReference>
<dbReference type="GO" id="GO:0020037">
    <property type="term" value="F:heme binding"/>
    <property type="evidence" value="ECO:0007669"/>
    <property type="project" value="InterPro"/>
</dbReference>
<evidence type="ECO:0000313" key="14">
    <source>
        <dbReference type="Proteomes" id="UP001301769"/>
    </source>
</evidence>
<keyword evidence="7" id="KW-0560">Oxidoreductase</keyword>
<feature type="domain" description="MYND-type" evidence="12">
    <location>
        <begin position="496"/>
        <end position="536"/>
    </location>
</feature>
<dbReference type="InterPro" id="IPR002893">
    <property type="entry name" value="Znf_MYND"/>
</dbReference>